<evidence type="ECO:0000313" key="2">
    <source>
        <dbReference type="Proteomes" id="UP000499080"/>
    </source>
</evidence>
<gene>
    <name evidence="1" type="ORF">AVEN_88855_1</name>
</gene>
<keyword evidence="2" id="KW-1185">Reference proteome</keyword>
<name>A0A4Y2CN78_ARAVE</name>
<organism evidence="1 2">
    <name type="scientific">Araneus ventricosus</name>
    <name type="common">Orbweaver spider</name>
    <name type="synonym">Epeira ventricosa</name>
    <dbReference type="NCBI Taxonomy" id="182803"/>
    <lineage>
        <taxon>Eukaryota</taxon>
        <taxon>Metazoa</taxon>
        <taxon>Ecdysozoa</taxon>
        <taxon>Arthropoda</taxon>
        <taxon>Chelicerata</taxon>
        <taxon>Arachnida</taxon>
        <taxon>Araneae</taxon>
        <taxon>Araneomorphae</taxon>
        <taxon>Entelegynae</taxon>
        <taxon>Araneoidea</taxon>
        <taxon>Araneidae</taxon>
        <taxon>Araneus</taxon>
    </lineage>
</organism>
<reference evidence="1 2" key="1">
    <citation type="journal article" date="2019" name="Sci. Rep.">
        <title>Orb-weaving spider Araneus ventricosus genome elucidates the spidroin gene catalogue.</title>
        <authorList>
            <person name="Kono N."/>
            <person name="Nakamura H."/>
            <person name="Ohtoshi R."/>
            <person name="Moran D.A.P."/>
            <person name="Shinohara A."/>
            <person name="Yoshida Y."/>
            <person name="Fujiwara M."/>
            <person name="Mori M."/>
            <person name="Tomita M."/>
            <person name="Arakawa K."/>
        </authorList>
    </citation>
    <scope>NUCLEOTIDE SEQUENCE [LARGE SCALE GENOMIC DNA]</scope>
</reference>
<accession>A0A4Y2CN78</accession>
<proteinExistence type="predicted"/>
<sequence>MMAEMKADSDEMSAAISRIRTENGSWTSRIGAENGSWAGRDVIRQERMRKEKPVNLVASPGGSAVAEVLQGIPADKLTDLTTIEKALNPDLETAIWTQFYRIRTEKKKTEPGESRQELAADVERLMRFSLRRCPLDVRKFSTSTSSTPSETKTRKYSNYRLTDAKDLKSSLAIV</sequence>
<dbReference type="Proteomes" id="UP000499080">
    <property type="component" value="Unassembled WGS sequence"/>
</dbReference>
<dbReference type="EMBL" id="BGPR01087092">
    <property type="protein sequence ID" value="GBM05880.1"/>
    <property type="molecule type" value="Genomic_DNA"/>
</dbReference>
<evidence type="ECO:0000313" key="1">
    <source>
        <dbReference type="EMBL" id="GBM05880.1"/>
    </source>
</evidence>
<dbReference type="AlphaFoldDB" id="A0A4Y2CN78"/>
<protein>
    <submittedName>
        <fullName evidence="1">Uncharacterized protein</fullName>
    </submittedName>
</protein>
<comment type="caution">
    <text evidence="1">The sequence shown here is derived from an EMBL/GenBank/DDBJ whole genome shotgun (WGS) entry which is preliminary data.</text>
</comment>